<proteinExistence type="predicted"/>
<keyword evidence="2" id="KW-1185">Reference proteome</keyword>
<evidence type="ECO:0000313" key="1">
    <source>
        <dbReference type="EMBL" id="MFC6647161.1"/>
    </source>
</evidence>
<dbReference type="Proteomes" id="UP001596391">
    <property type="component" value="Unassembled WGS sequence"/>
</dbReference>
<comment type="caution">
    <text evidence="1">The sequence shown here is derived from an EMBL/GenBank/DDBJ whole genome shotgun (WGS) entry which is preliminary data.</text>
</comment>
<organism evidence="1 2">
    <name type="scientific">Granulicella cerasi</name>
    <dbReference type="NCBI Taxonomy" id="741063"/>
    <lineage>
        <taxon>Bacteria</taxon>
        <taxon>Pseudomonadati</taxon>
        <taxon>Acidobacteriota</taxon>
        <taxon>Terriglobia</taxon>
        <taxon>Terriglobales</taxon>
        <taxon>Acidobacteriaceae</taxon>
        <taxon>Granulicella</taxon>
    </lineage>
</organism>
<gene>
    <name evidence="1" type="ORF">ACFQBQ_16595</name>
</gene>
<reference evidence="2" key="1">
    <citation type="journal article" date="2019" name="Int. J. Syst. Evol. Microbiol.">
        <title>The Global Catalogue of Microorganisms (GCM) 10K type strain sequencing project: providing services to taxonomists for standard genome sequencing and annotation.</title>
        <authorList>
            <consortium name="The Broad Institute Genomics Platform"/>
            <consortium name="The Broad Institute Genome Sequencing Center for Infectious Disease"/>
            <person name="Wu L."/>
            <person name="Ma J."/>
        </authorList>
    </citation>
    <scope>NUCLEOTIDE SEQUENCE [LARGE SCALE GENOMIC DNA]</scope>
    <source>
        <strain evidence="2">CGMCC 1.16026</strain>
    </source>
</reference>
<accession>A0ABW1ZCE0</accession>
<name>A0ABW1ZCE0_9BACT</name>
<dbReference type="EMBL" id="JBHSWI010000001">
    <property type="protein sequence ID" value="MFC6647161.1"/>
    <property type="molecule type" value="Genomic_DNA"/>
</dbReference>
<protein>
    <recommendedName>
        <fullName evidence="3">TonB-dependent receptor</fullName>
    </recommendedName>
</protein>
<evidence type="ECO:0000313" key="2">
    <source>
        <dbReference type="Proteomes" id="UP001596391"/>
    </source>
</evidence>
<dbReference type="RefSeq" id="WP_390236043.1">
    <property type="nucleotide sequence ID" value="NZ_JBHSWI010000001.1"/>
</dbReference>
<evidence type="ECO:0008006" key="3">
    <source>
        <dbReference type="Google" id="ProtNLM"/>
    </source>
</evidence>
<sequence>MTYSKDTSSSGFSVTVRAYHGQWHSSDQIAESALSLVGIYGTLNPTDGGHSQRYSLQGEWHRQGEHSRTKITAYGFYHDPDLFSEFTYYLTDLTRGDQFEQQDRRWAAGIDAPTINNDWLDIKSPTRSACRCGTIGFTTDSTNPRAGSA</sequence>